<organism evidence="2 3">
    <name type="scientific">Rangifer tarandus platyrhynchus</name>
    <name type="common">Svalbard reindeer</name>
    <dbReference type="NCBI Taxonomy" id="3082113"/>
    <lineage>
        <taxon>Eukaryota</taxon>
        <taxon>Metazoa</taxon>
        <taxon>Chordata</taxon>
        <taxon>Craniata</taxon>
        <taxon>Vertebrata</taxon>
        <taxon>Euteleostomi</taxon>
        <taxon>Mammalia</taxon>
        <taxon>Eutheria</taxon>
        <taxon>Laurasiatheria</taxon>
        <taxon>Artiodactyla</taxon>
        <taxon>Ruminantia</taxon>
        <taxon>Pecora</taxon>
        <taxon>Cervidae</taxon>
        <taxon>Odocoileinae</taxon>
        <taxon>Rangifer</taxon>
    </lineage>
</organism>
<name>A0ABN8Z3D8_RANTA</name>
<reference evidence="2" key="1">
    <citation type="submission" date="2023-04" db="EMBL/GenBank/DDBJ databases">
        <authorList>
            <consortium name="ELIXIR-Norway"/>
        </authorList>
    </citation>
    <scope>NUCLEOTIDE SEQUENCE [LARGE SCALE GENOMIC DNA]</scope>
</reference>
<sequence length="137" mass="14963">MLARLDEHVAFGFALKGTKTRSRSRDPAHRRRQLHPGFFWGRGRGRPGATGSCAAPPSHRRFAAAACSRTIWCATRACAARTCAPAPGGRVVRRLIGAGERAPRARPPRRVHVPPLPQPSLVTHRQSPANVLQKLQT</sequence>
<keyword evidence="3" id="KW-1185">Reference proteome</keyword>
<feature type="compositionally biased region" description="Polar residues" evidence="1">
    <location>
        <begin position="120"/>
        <end position="137"/>
    </location>
</feature>
<proteinExistence type="predicted"/>
<evidence type="ECO:0000256" key="1">
    <source>
        <dbReference type="SAM" id="MobiDB-lite"/>
    </source>
</evidence>
<dbReference type="EMBL" id="OX459962">
    <property type="protein sequence ID" value="CAI9166666.1"/>
    <property type="molecule type" value="Genomic_DNA"/>
</dbReference>
<protein>
    <submittedName>
        <fullName evidence="2">Uncharacterized protein</fullName>
    </submittedName>
</protein>
<evidence type="ECO:0000313" key="3">
    <source>
        <dbReference type="Proteomes" id="UP001176941"/>
    </source>
</evidence>
<evidence type="ECO:0000313" key="2">
    <source>
        <dbReference type="EMBL" id="CAI9166666.1"/>
    </source>
</evidence>
<gene>
    <name evidence="2" type="ORF">MRATA1EN1_LOCUS15628</name>
</gene>
<feature type="region of interest" description="Disordered" evidence="1">
    <location>
        <begin position="99"/>
        <end position="137"/>
    </location>
</feature>
<accession>A0ABN8Z3D8</accession>
<dbReference type="Proteomes" id="UP001176941">
    <property type="component" value="Chromosome 26"/>
</dbReference>